<dbReference type="RefSeq" id="WP_153512761.1">
    <property type="nucleotide sequence ID" value="NZ_CP045652.1"/>
</dbReference>
<dbReference type="KEGG" id="sphe:GFH32_17075"/>
<reference evidence="1 2" key="1">
    <citation type="submission" date="2019-10" db="EMBL/GenBank/DDBJ databases">
        <authorList>
            <person name="Dong K."/>
        </authorList>
    </citation>
    <scope>NUCLEOTIDE SEQUENCE [LARGE SCALE GENOMIC DNA]</scope>
    <source>
        <strain evidence="2">dk4302</strain>
    </source>
</reference>
<dbReference type="Proteomes" id="UP000326921">
    <property type="component" value="Chromosome"/>
</dbReference>
<proteinExistence type="predicted"/>
<organism evidence="1 2">
    <name type="scientific">Sphingobacterium zhuxiongii</name>
    <dbReference type="NCBI Taxonomy" id="2662364"/>
    <lineage>
        <taxon>Bacteria</taxon>
        <taxon>Pseudomonadati</taxon>
        <taxon>Bacteroidota</taxon>
        <taxon>Sphingobacteriia</taxon>
        <taxon>Sphingobacteriales</taxon>
        <taxon>Sphingobacteriaceae</taxon>
        <taxon>Sphingobacterium</taxon>
    </lineage>
</organism>
<evidence type="ECO:0000313" key="1">
    <source>
        <dbReference type="EMBL" id="QGA27934.1"/>
    </source>
</evidence>
<sequence>MMGITLSFARSTYQSPTHYNTTPGLSTPVWAAIPADKLAICDEQTDRLCTAVLVNGNFIPTANRGLAVLIDAE</sequence>
<dbReference type="AlphaFoldDB" id="A0A5Q0QF58"/>
<gene>
    <name evidence="1" type="ORF">GFH32_17075</name>
</gene>
<evidence type="ECO:0000313" key="2">
    <source>
        <dbReference type="Proteomes" id="UP000326921"/>
    </source>
</evidence>
<accession>A0A5Q0QF58</accession>
<protein>
    <submittedName>
        <fullName evidence="1">Uncharacterized protein</fullName>
    </submittedName>
</protein>
<keyword evidence="2" id="KW-1185">Reference proteome</keyword>
<name>A0A5Q0QF58_9SPHI</name>
<dbReference type="EMBL" id="CP045652">
    <property type="protein sequence ID" value="QGA27934.1"/>
    <property type="molecule type" value="Genomic_DNA"/>
</dbReference>